<dbReference type="RefSeq" id="WP_192761945.1">
    <property type="nucleotide sequence ID" value="NZ_JADBDZ010000001.1"/>
</dbReference>
<accession>A0ABR9JZ07</accession>
<feature type="compositionally biased region" description="Low complexity" evidence="1">
    <location>
        <begin position="68"/>
        <end position="84"/>
    </location>
</feature>
<keyword evidence="4" id="KW-1185">Reference proteome</keyword>
<proteinExistence type="predicted"/>
<evidence type="ECO:0008006" key="5">
    <source>
        <dbReference type="Google" id="ProtNLM"/>
    </source>
</evidence>
<keyword evidence="2" id="KW-1133">Transmembrane helix</keyword>
<organism evidence="3 4">
    <name type="scientific">Actinomadura algeriensis</name>
    <dbReference type="NCBI Taxonomy" id="1679523"/>
    <lineage>
        <taxon>Bacteria</taxon>
        <taxon>Bacillati</taxon>
        <taxon>Actinomycetota</taxon>
        <taxon>Actinomycetes</taxon>
        <taxon>Streptosporangiales</taxon>
        <taxon>Thermomonosporaceae</taxon>
        <taxon>Actinomadura</taxon>
    </lineage>
</organism>
<protein>
    <recommendedName>
        <fullName evidence="5">MYXO-CTERM domain-containing protein</fullName>
    </recommendedName>
</protein>
<evidence type="ECO:0000256" key="1">
    <source>
        <dbReference type="SAM" id="MobiDB-lite"/>
    </source>
</evidence>
<keyword evidence="2" id="KW-0472">Membrane</keyword>
<evidence type="ECO:0000313" key="4">
    <source>
        <dbReference type="Proteomes" id="UP000627838"/>
    </source>
</evidence>
<evidence type="ECO:0000256" key="2">
    <source>
        <dbReference type="SAM" id="Phobius"/>
    </source>
</evidence>
<feature type="transmembrane region" description="Helical" evidence="2">
    <location>
        <begin position="109"/>
        <end position="129"/>
    </location>
</feature>
<keyword evidence="2" id="KW-0812">Transmembrane</keyword>
<feature type="region of interest" description="Disordered" evidence="1">
    <location>
        <begin position="68"/>
        <end position="91"/>
    </location>
</feature>
<sequence>MTESKTGPARPNRWSGLAGLLVALFVVAGLVAGYGLGHAPPTRICTEHAVSAPVAAAVAPGGPSAGDAVAAAPGSAAAPDDASGPRGGLLAGGHADAAAPMPIDLPGPAPGDVCLCLAVLLTLLALGFAGRARRPFLRLPVRTGRVPAPPGAGTLAAPSLSALQVLRL</sequence>
<evidence type="ECO:0000313" key="3">
    <source>
        <dbReference type="EMBL" id="MBE1535806.1"/>
    </source>
</evidence>
<feature type="transmembrane region" description="Helical" evidence="2">
    <location>
        <begin position="14"/>
        <end position="34"/>
    </location>
</feature>
<name>A0ABR9JZ07_9ACTN</name>
<dbReference type="EMBL" id="JADBDZ010000001">
    <property type="protein sequence ID" value="MBE1535806.1"/>
    <property type="molecule type" value="Genomic_DNA"/>
</dbReference>
<reference evidence="3 4" key="1">
    <citation type="submission" date="2020-10" db="EMBL/GenBank/DDBJ databases">
        <title>Sequencing the genomes of 1000 actinobacteria strains.</title>
        <authorList>
            <person name="Klenk H.-P."/>
        </authorList>
    </citation>
    <scope>NUCLEOTIDE SEQUENCE [LARGE SCALE GENOMIC DNA]</scope>
    <source>
        <strain evidence="3 4">DSM 46744</strain>
    </source>
</reference>
<comment type="caution">
    <text evidence="3">The sequence shown here is derived from an EMBL/GenBank/DDBJ whole genome shotgun (WGS) entry which is preliminary data.</text>
</comment>
<dbReference type="Proteomes" id="UP000627838">
    <property type="component" value="Unassembled WGS sequence"/>
</dbReference>
<gene>
    <name evidence="3" type="ORF">H4W34_005639</name>
</gene>